<gene>
    <name evidence="9" type="ORF">IPN02_07255</name>
</gene>
<dbReference type="PANTHER" id="PTHR43738">
    <property type="entry name" value="ABC TRANSPORTER, MEMBRANE PROTEIN"/>
    <property type="match status" value="1"/>
</dbReference>
<evidence type="ECO:0000256" key="1">
    <source>
        <dbReference type="ARBA" id="ARBA00004651"/>
    </source>
</evidence>
<feature type="transmembrane region" description="Helical" evidence="7">
    <location>
        <begin position="292"/>
        <end position="314"/>
    </location>
</feature>
<dbReference type="Pfam" id="PF02687">
    <property type="entry name" value="FtsX"/>
    <property type="match status" value="1"/>
</dbReference>
<evidence type="ECO:0000256" key="5">
    <source>
        <dbReference type="ARBA" id="ARBA00022989"/>
    </source>
</evidence>
<dbReference type="Proteomes" id="UP000727993">
    <property type="component" value="Unassembled WGS sequence"/>
</dbReference>
<evidence type="ECO:0000313" key="9">
    <source>
        <dbReference type="EMBL" id="MBK9296632.1"/>
    </source>
</evidence>
<evidence type="ECO:0000256" key="7">
    <source>
        <dbReference type="SAM" id="Phobius"/>
    </source>
</evidence>
<keyword evidence="4 7" id="KW-0812">Transmembrane</keyword>
<dbReference type="PANTHER" id="PTHR43738:SF1">
    <property type="entry name" value="HEMIN TRANSPORT SYSTEM PERMEASE PROTEIN HRTB-RELATED"/>
    <property type="match status" value="1"/>
</dbReference>
<evidence type="ECO:0000256" key="6">
    <source>
        <dbReference type="ARBA" id="ARBA00023136"/>
    </source>
</evidence>
<reference evidence="9 10" key="1">
    <citation type="submission" date="2020-10" db="EMBL/GenBank/DDBJ databases">
        <title>Connecting structure to function with the recovery of over 1000 high-quality activated sludge metagenome-assembled genomes encoding full-length rRNA genes using long-read sequencing.</title>
        <authorList>
            <person name="Singleton C.M."/>
            <person name="Petriglieri F."/>
            <person name="Kristensen J.M."/>
            <person name="Kirkegaard R.H."/>
            <person name="Michaelsen T.Y."/>
            <person name="Andersen M.H."/>
            <person name="Karst S.M."/>
            <person name="Dueholm M.S."/>
            <person name="Nielsen P.H."/>
            <person name="Albertsen M."/>
        </authorList>
    </citation>
    <scope>NUCLEOTIDE SEQUENCE [LARGE SCALE GENOMIC DNA]</scope>
    <source>
        <strain evidence="9">Lyne_18-Q3-R50-59_MAXAC.006</strain>
    </source>
</reference>
<feature type="domain" description="ABC3 transporter permease C-terminal" evidence="8">
    <location>
        <begin position="246"/>
        <end position="353"/>
    </location>
</feature>
<name>A0A936NCQ3_9ACTN</name>
<evidence type="ECO:0000256" key="2">
    <source>
        <dbReference type="ARBA" id="ARBA00022448"/>
    </source>
</evidence>
<evidence type="ECO:0000313" key="10">
    <source>
        <dbReference type="Proteomes" id="UP000727993"/>
    </source>
</evidence>
<feature type="transmembrane region" description="Helical" evidence="7">
    <location>
        <begin position="326"/>
        <end position="345"/>
    </location>
</feature>
<evidence type="ECO:0000256" key="3">
    <source>
        <dbReference type="ARBA" id="ARBA00022475"/>
    </source>
</evidence>
<dbReference type="AlphaFoldDB" id="A0A936NCQ3"/>
<keyword evidence="6 7" id="KW-0472">Membrane</keyword>
<comment type="caution">
    <text evidence="9">The sequence shown here is derived from an EMBL/GenBank/DDBJ whole genome shotgun (WGS) entry which is preliminary data.</text>
</comment>
<keyword evidence="3" id="KW-1003">Cell membrane</keyword>
<dbReference type="GO" id="GO:0005886">
    <property type="term" value="C:plasma membrane"/>
    <property type="evidence" value="ECO:0007669"/>
    <property type="project" value="UniProtKB-SubCell"/>
</dbReference>
<evidence type="ECO:0000256" key="4">
    <source>
        <dbReference type="ARBA" id="ARBA00022692"/>
    </source>
</evidence>
<protein>
    <submittedName>
        <fullName evidence="9">ABC transporter permease</fullName>
    </submittedName>
</protein>
<dbReference type="EMBL" id="JADJZA010000003">
    <property type="protein sequence ID" value="MBK9296632.1"/>
    <property type="molecule type" value="Genomic_DNA"/>
</dbReference>
<comment type="subcellular location">
    <subcellularLocation>
        <location evidence="1">Cell membrane</location>
        <topology evidence="1">Multi-pass membrane protein</topology>
    </subcellularLocation>
</comment>
<accession>A0A936NCQ3</accession>
<feature type="transmembrane region" description="Helical" evidence="7">
    <location>
        <begin position="246"/>
        <end position="264"/>
    </location>
</feature>
<proteinExistence type="predicted"/>
<sequence>MFLALRDLKFARGRFALVGLVIGLVALMATLLSGLANGLVDDGISGLRALPLTHLAFQPGADSTFSRSTLTDVNVEPYEKLDGVEASALGVSFFNAKRANGSTIDMALFGIPEDSFLAPRGEARQALAGRPGLVLSDEFQTDGIKVGDLLTVVGIDEELPVLGFTYSGSYGHVPIAFTSLETWQDLLYGDNAKGRFSAIALKADDGTNFAAAEQASDTEAETKDAAYAGSPGYTGETSTMSLIQNFLLVISALIVGAFFTVWTVQRASQIALLRALGASRSYVLRDALGQMAIVLVSTAMLGSLLAVAIGSLVSTNAPFRLAAGPILSTIGLLILFGMIGCLIAVRRITSVDPIMALRSQP</sequence>
<organism evidence="9 10">
    <name type="scientific">Candidatus Neomicrothrix subdominans</name>
    <dbReference type="NCBI Taxonomy" id="2954438"/>
    <lineage>
        <taxon>Bacteria</taxon>
        <taxon>Bacillati</taxon>
        <taxon>Actinomycetota</taxon>
        <taxon>Acidimicrobiia</taxon>
        <taxon>Acidimicrobiales</taxon>
        <taxon>Microthrixaceae</taxon>
        <taxon>Candidatus Neomicrothrix</taxon>
    </lineage>
</organism>
<dbReference type="InterPro" id="IPR003838">
    <property type="entry name" value="ABC3_permease_C"/>
</dbReference>
<evidence type="ECO:0000259" key="8">
    <source>
        <dbReference type="Pfam" id="PF02687"/>
    </source>
</evidence>
<dbReference type="InterPro" id="IPR051125">
    <property type="entry name" value="ABC-4/HrtB_transporter"/>
</dbReference>
<keyword evidence="5 7" id="KW-1133">Transmembrane helix</keyword>
<keyword evidence="2" id="KW-0813">Transport</keyword>